<feature type="compositionally biased region" description="Low complexity" evidence="1">
    <location>
        <begin position="29"/>
        <end position="38"/>
    </location>
</feature>
<evidence type="ECO:0000256" key="1">
    <source>
        <dbReference type="SAM" id="MobiDB-lite"/>
    </source>
</evidence>
<accession>F9WNS4</accession>
<dbReference type="EMBL" id="CAEX01002847">
    <property type="protein sequence ID" value="CCD19195.1"/>
    <property type="molecule type" value="Genomic_DNA"/>
</dbReference>
<dbReference type="VEuPathDB" id="TriTrypDB:TvY486_0018870"/>
<name>F9WNS4_TRYVY</name>
<evidence type="ECO:0000313" key="2">
    <source>
        <dbReference type="EMBL" id="CCD19195.1"/>
    </source>
</evidence>
<keyword evidence="3" id="KW-1185">Reference proteome</keyword>
<gene>
    <name evidence="2" type="ORF">TvY486_0018870</name>
</gene>
<reference evidence="2 3" key="1">
    <citation type="journal article" date="2012" name="Proc. Natl. Acad. Sci. U.S.A.">
        <title>Antigenic diversity is generated by distinct evolutionary mechanisms in African trypanosome species.</title>
        <authorList>
            <person name="Jackson A.P."/>
            <person name="Berry A."/>
            <person name="Aslett M."/>
            <person name="Allison H.C."/>
            <person name="Burton P."/>
            <person name="Vavrova-Anderson J."/>
            <person name="Brown R."/>
            <person name="Browne H."/>
            <person name="Corton N."/>
            <person name="Hauser H."/>
            <person name="Gamble J."/>
            <person name="Gilderthorp R."/>
            <person name="Marcello L."/>
            <person name="McQuillan J."/>
            <person name="Otto T.D."/>
            <person name="Quail M.A."/>
            <person name="Sanders M.J."/>
            <person name="van Tonder A."/>
            <person name="Ginger M.L."/>
            <person name="Field M.C."/>
            <person name="Barry J.D."/>
            <person name="Hertz-Fowler C."/>
            <person name="Berriman M."/>
        </authorList>
    </citation>
    <scope>NUCLEOTIDE SEQUENCE</scope>
    <source>
        <strain evidence="2 3">Y486</strain>
    </source>
</reference>
<dbReference type="AlphaFoldDB" id="F9WNS4"/>
<protein>
    <submittedName>
        <fullName evidence="2">Uncharacterized protein</fullName>
    </submittedName>
</protein>
<feature type="region of interest" description="Disordered" evidence="1">
    <location>
        <begin position="1"/>
        <end position="38"/>
    </location>
</feature>
<evidence type="ECO:0000313" key="3">
    <source>
        <dbReference type="Proteomes" id="UP000009027"/>
    </source>
</evidence>
<organism evidence="2 3">
    <name type="scientific">Trypanosoma vivax (strain Y486)</name>
    <dbReference type="NCBI Taxonomy" id="1055687"/>
    <lineage>
        <taxon>Eukaryota</taxon>
        <taxon>Discoba</taxon>
        <taxon>Euglenozoa</taxon>
        <taxon>Kinetoplastea</taxon>
        <taxon>Metakinetoplastina</taxon>
        <taxon>Trypanosomatida</taxon>
        <taxon>Trypanosomatidae</taxon>
        <taxon>Trypanosoma</taxon>
        <taxon>Duttonella</taxon>
    </lineage>
</organism>
<proteinExistence type="predicted"/>
<sequence length="222" mass="24025">MTASSADPSLGRTPRVRPKHKCEERGAADARAAPGTARHAQHLRAGLLGRAASVSLRCRRGVLGPTDGWPMQKGLTRASMANEGHQEEQSQPHWTTDEGRTLCAEQDRTNTKDQGNSAEGTQAWRRHEACAAARQQNSLTRTSVVAECAGECAATKGMRFAGSARQWLAARVCLPRACRLQATQKRQTLVQILAKTCVAGARLQLNDGKQHAAEKEATRKPT</sequence>
<dbReference type="Proteomes" id="UP000009027">
    <property type="component" value="Unassembled WGS sequence"/>
</dbReference>